<comment type="caution">
    <text evidence="2">The sequence shown here is derived from an EMBL/GenBank/DDBJ whole genome shotgun (WGS) entry which is preliminary data.</text>
</comment>
<dbReference type="Pfam" id="PF07876">
    <property type="entry name" value="Dabb"/>
    <property type="match status" value="1"/>
</dbReference>
<dbReference type="PANTHER" id="PTHR37832:SF1">
    <property type="entry name" value="STRESS-RESPONSE A_B BARREL DOMAIN-CONTAINING PROTEIN"/>
    <property type="match status" value="1"/>
</dbReference>
<dbReference type="OrthoDB" id="6637496at2"/>
<dbReference type="EMBL" id="VAWE01000001">
    <property type="protein sequence ID" value="TLQ48625.1"/>
    <property type="molecule type" value="Genomic_DNA"/>
</dbReference>
<dbReference type="PROSITE" id="PS51502">
    <property type="entry name" value="S_R_A_B_BARREL"/>
    <property type="match status" value="1"/>
</dbReference>
<organism evidence="2 3">
    <name type="scientific">Streptomyces marianii</name>
    <dbReference type="NCBI Taxonomy" id="1817406"/>
    <lineage>
        <taxon>Bacteria</taxon>
        <taxon>Bacillati</taxon>
        <taxon>Actinomycetota</taxon>
        <taxon>Actinomycetes</taxon>
        <taxon>Kitasatosporales</taxon>
        <taxon>Streptomycetaceae</taxon>
        <taxon>Streptomyces</taxon>
    </lineage>
</organism>
<dbReference type="InterPro" id="IPR011008">
    <property type="entry name" value="Dimeric_a/b-barrel"/>
</dbReference>
<dbReference type="Proteomes" id="UP000305921">
    <property type="component" value="Unassembled WGS sequence"/>
</dbReference>
<dbReference type="InterPro" id="IPR013097">
    <property type="entry name" value="Dabb"/>
</dbReference>
<dbReference type="SUPFAM" id="SSF54909">
    <property type="entry name" value="Dimeric alpha+beta barrel"/>
    <property type="match status" value="1"/>
</dbReference>
<name>A0A5R9EH99_9ACTN</name>
<feature type="domain" description="Stress-response A/B barrel" evidence="1">
    <location>
        <begin position="2"/>
        <end position="95"/>
    </location>
</feature>
<evidence type="ECO:0000313" key="2">
    <source>
        <dbReference type="EMBL" id="TLQ48625.1"/>
    </source>
</evidence>
<protein>
    <submittedName>
        <fullName evidence="2">Dabb family protein</fullName>
    </submittedName>
</protein>
<dbReference type="Gene3D" id="3.30.70.100">
    <property type="match status" value="1"/>
</dbReference>
<accession>A0A5R9EH99</accession>
<sequence>MITHIALFKLKDGFERGSPAVIEAEKYARDVGRHVPELLAWRTGWNTVDRDISYDFAVIGVLPDAAALEKYQVNSFHRASVELWRRISDWVVVDLNDA</sequence>
<evidence type="ECO:0000313" key="3">
    <source>
        <dbReference type="Proteomes" id="UP000305921"/>
    </source>
</evidence>
<dbReference type="PANTHER" id="PTHR37832">
    <property type="entry name" value="BLL2683 PROTEIN"/>
    <property type="match status" value="1"/>
</dbReference>
<evidence type="ECO:0000259" key="1">
    <source>
        <dbReference type="PROSITE" id="PS51502"/>
    </source>
</evidence>
<dbReference type="SMART" id="SM00886">
    <property type="entry name" value="Dabb"/>
    <property type="match status" value="1"/>
</dbReference>
<dbReference type="AlphaFoldDB" id="A0A5R9EH99"/>
<reference evidence="2 3" key="1">
    <citation type="submission" date="2019-05" db="EMBL/GenBank/DDBJ databases">
        <title>Streptomyces marianii sp. nov., a novel marine actinomycete from southern coast of India.</title>
        <authorList>
            <person name="Iniyan A.M."/>
            <person name="Wink J."/>
            <person name="Ramprasad E."/>
            <person name="Ramana C.V."/>
            <person name="Bunk B."/>
            <person name="Sproer C."/>
            <person name="Joseph F.-J.R.S."/>
            <person name="Vincent S.G.P."/>
        </authorList>
    </citation>
    <scope>NUCLEOTIDE SEQUENCE [LARGE SCALE GENOMIC DNA]</scope>
    <source>
        <strain evidence="2 3">ICN19</strain>
    </source>
</reference>
<keyword evidence="3" id="KW-1185">Reference proteome</keyword>
<proteinExistence type="predicted"/>
<gene>
    <name evidence="2" type="ORF">FEF34_33215</name>
</gene>